<dbReference type="EMBL" id="MPUK01000001">
    <property type="protein sequence ID" value="ONH69727.1"/>
    <property type="molecule type" value="Genomic_DNA"/>
</dbReference>
<evidence type="ECO:0000256" key="5">
    <source>
        <dbReference type="ARBA" id="ARBA00023163"/>
    </source>
</evidence>
<evidence type="ECO:0000256" key="3">
    <source>
        <dbReference type="ARBA" id="ARBA00010464"/>
    </source>
</evidence>
<reference evidence="11" key="1">
    <citation type="journal article" date="2017" name="Genome Announc.">
        <title>Genome sequences of Cyberlindnera fabianii 65, Pichia kudriavzevii 129, and Saccharomyces cerevisiae 131 isolated from fermented masau fruits in Zimbabwe.</title>
        <authorList>
            <person name="van Rijswijck I.M.H."/>
            <person name="Derks M.F.L."/>
            <person name="Abee T."/>
            <person name="de Ridder D."/>
            <person name="Smid E.J."/>
        </authorList>
    </citation>
    <scope>NUCLEOTIDE SEQUENCE [LARGE SCALE GENOMIC DNA]</scope>
    <source>
        <strain evidence="11">65</strain>
    </source>
</reference>
<evidence type="ECO:0000259" key="9">
    <source>
        <dbReference type="SMART" id="SM01389"/>
    </source>
</evidence>
<dbReference type="InterPro" id="IPR009287">
    <property type="entry name" value="Spt4"/>
</dbReference>
<dbReference type="GO" id="GO:0003746">
    <property type="term" value="F:translation elongation factor activity"/>
    <property type="evidence" value="ECO:0007669"/>
    <property type="project" value="UniProtKB-KW"/>
</dbReference>
<name>A0A1V2LD03_CYBFA</name>
<dbReference type="Gene3D" id="3.30.40.210">
    <property type="match status" value="1"/>
</dbReference>
<keyword evidence="10" id="KW-0251">Elongation factor</keyword>
<protein>
    <recommendedName>
        <fullName evidence="4">Transcription elongation factor SPT4</fullName>
    </recommendedName>
    <alternativeName>
        <fullName evidence="8">Chromatin elongation factor SPT4</fullName>
    </alternativeName>
</protein>
<evidence type="ECO:0000313" key="10">
    <source>
        <dbReference type="EMBL" id="ONH69727.1"/>
    </source>
</evidence>
<keyword evidence="5" id="KW-0804">Transcription</keyword>
<dbReference type="CDD" id="cd07973">
    <property type="entry name" value="Spt4"/>
    <property type="match status" value="1"/>
</dbReference>
<dbReference type="STRING" id="36022.A0A1V2LD03"/>
<comment type="caution">
    <text evidence="10">The sequence shown here is derived from an EMBL/GenBank/DDBJ whole genome shotgun (WGS) entry which is preliminary data.</text>
</comment>
<dbReference type="GO" id="GO:0000993">
    <property type="term" value="F:RNA polymerase II complex binding"/>
    <property type="evidence" value="ECO:0007669"/>
    <property type="project" value="TreeGrafter"/>
</dbReference>
<evidence type="ECO:0000256" key="1">
    <source>
        <dbReference type="ARBA" id="ARBA00004123"/>
    </source>
</evidence>
<evidence type="ECO:0000313" key="11">
    <source>
        <dbReference type="Proteomes" id="UP000189513"/>
    </source>
</evidence>
<dbReference type="GO" id="GO:0008270">
    <property type="term" value="F:zinc ion binding"/>
    <property type="evidence" value="ECO:0007669"/>
    <property type="project" value="InterPro"/>
</dbReference>
<dbReference type="InterPro" id="IPR029040">
    <property type="entry name" value="RPABC4/Spt4"/>
</dbReference>
<keyword evidence="7" id="KW-0137">Centromere</keyword>
<dbReference type="InterPro" id="IPR038510">
    <property type="entry name" value="Spt4_sf"/>
</dbReference>
<proteinExistence type="inferred from homology"/>
<gene>
    <name evidence="10" type="ORF">BON22_0638</name>
</gene>
<dbReference type="AlphaFoldDB" id="A0A1V2LD03"/>
<keyword evidence="10" id="KW-0648">Protein biosynthesis</keyword>
<evidence type="ECO:0000256" key="6">
    <source>
        <dbReference type="ARBA" id="ARBA00023242"/>
    </source>
</evidence>
<comment type="subcellular location">
    <subcellularLocation>
        <location evidence="2">Chromosome</location>
        <location evidence="2">Centromere</location>
    </subcellularLocation>
    <subcellularLocation>
        <location evidence="1">Nucleus</location>
    </subcellularLocation>
</comment>
<evidence type="ECO:0000256" key="4">
    <source>
        <dbReference type="ARBA" id="ARBA00020182"/>
    </source>
</evidence>
<dbReference type="GO" id="GO:0006355">
    <property type="term" value="P:regulation of DNA-templated transcription"/>
    <property type="evidence" value="ECO:0007669"/>
    <property type="project" value="InterPro"/>
</dbReference>
<dbReference type="Proteomes" id="UP000189513">
    <property type="component" value="Unassembled WGS sequence"/>
</dbReference>
<dbReference type="GO" id="GO:0140673">
    <property type="term" value="P:transcription elongation-coupled chromatin remodeling"/>
    <property type="evidence" value="ECO:0007669"/>
    <property type="project" value="InterPro"/>
</dbReference>
<accession>A0A1V2LD03</accession>
<comment type="similarity">
    <text evidence="3">Belongs to the SPT4 family.</text>
</comment>
<dbReference type="PANTHER" id="PTHR12882:SF1">
    <property type="entry name" value="TRANSCRIPTION ELONGATION FACTOR SPT4"/>
    <property type="match status" value="1"/>
</dbReference>
<dbReference type="SMART" id="SM01389">
    <property type="entry name" value="Spt4"/>
    <property type="match status" value="1"/>
</dbReference>
<dbReference type="SUPFAM" id="SSF63393">
    <property type="entry name" value="RNA polymerase subunits"/>
    <property type="match status" value="1"/>
</dbReference>
<dbReference type="PANTHER" id="PTHR12882">
    <property type="entry name" value="SUPPRESSOR OF TY 4"/>
    <property type="match status" value="1"/>
</dbReference>
<organism evidence="10 11">
    <name type="scientific">Cyberlindnera fabianii</name>
    <name type="common">Yeast</name>
    <name type="synonym">Hansenula fabianii</name>
    <dbReference type="NCBI Taxonomy" id="36022"/>
    <lineage>
        <taxon>Eukaryota</taxon>
        <taxon>Fungi</taxon>
        <taxon>Dikarya</taxon>
        <taxon>Ascomycota</taxon>
        <taxon>Saccharomycotina</taxon>
        <taxon>Saccharomycetes</taxon>
        <taxon>Phaffomycetales</taxon>
        <taxon>Phaffomycetaceae</taxon>
        <taxon>Cyberlindnera</taxon>
    </lineage>
</organism>
<dbReference type="GO" id="GO:0032044">
    <property type="term" value="C:DSIF complex"/>
    <property type="evidence" value="ECO:0007669"/>
    <property type="project" value="TreeGrafter"/>
</dbReference>
<evidence type="ECO:0000256" key="2">
    <source>
        <dbReference type="ARBA" id="ARBA00004584"/>
    </source>
</evidence>
<keyword evidence="11" id="KW-1185">Reference proteome</keyword>
<dbReference type="InterPro" id="IPR022800">
    <property type="entry name" value="Spt4/RpoE2_Znf"/>
</dbReference>
<feature type="domain" description="Spt4/RpoE2 zinc finger" evidence="9">
    <location>
        <begin position="1"/>
        <end position="62"/>
    </location>
</feature>
<dbReference type="Pfam" id="PF06093">
    <property type="entry name" value="Spt4"/>
    <property type="match status" value="1"/>
</dbReference>
<keyword evidence="6" id="KW-0539">Nucleus</keyword>
<dbReference type="VEuPathDB" id="FungiDB:BON22_0638"/>
<evidence type="ECO:0000256" key="8">
    <source>
        <dbReference type="ARBA" id="ARBA00029869"/>
    </source>
</evidence>
<evidence type="ECO:0000256" key="7">
    <source>
        <dbReference type="ARBA" id="ARBA00023328"/>
    </source>
</evidence>
<sequence>MITQRFQEEGCPNCADVLDIGLATTSPTFEGLVAIGEPEKSWVAKWLRVNTYIPGLYAVKVQGRLPPDIAESLPYYIDQEMVRRQIDQSPNTLRSLYVKKKKSASFICDTCFLTGFSINNDDSMIR</sequence>
<dbReference type="GO" id="GO:0000775">
    <property type="term" value="C:chromosome, centromeric region"/>
    <property type="evidence" value="ECO:0007669"/>
    <property type="project" value="UniProtKB-SubCell"/>
</dbReference>